<comment type="caution">
    <text evidence="1">The sequence shown here is derived from an EMBL/GenBank/DDBJ whole genome shotgun (WGS) entry which is preliminary data.</text>
</comment>
<reference evidence="1" key="1">
    <citation type="submission" date="2020-10" db="EMBL/GenBank/DDBJ databases">
        <title>Chromosome-scale genome assembly of the Allis shad, Alosa alosa.</title>
        <authorList>
            <person name="Margot Z."/>
            <person name="Christophe K."/>
            <person name="Cabau C."/>
            <person name="Louis A."/>
            <person name="Berthelot C."/>
            <person name="Parey E."/>
            <person name="Roest Crollius H."/>
            <person name="Montfort J."/>
            <person name="Robinson-Rechavi M."/>
            <person name="Bucao C."/>
            <person name="Bouchez O."/>
            <person name="Gislard M."/>
            <person name="Lluch J."/>
            <person name="Milhes M."/>
            <person name="Lampietro C."/>
            <person name="Lopez Roques C."/>
            <person name="Donnadieu C."/>
            <person name="Braasch I."/>
            <person name="Desvignes T."/>
            <person name="Postlethwait J."/>
            <person name="Bobe J."/>
            <person name="Guiguen Y."/>
        </authorList>
    </citation>
    <scope>NUCLEOTIDE SEQUENCE</scope>
    <source>
        <strain evidence="1">M-15738</strain>
        <tissue evidence="1">Blood</tissue>
    </source>
</reference>
<sequence>MAAPHSPLTAIWTPVKMSKERGGHPFADMKLICCNSTDRIVMVHGLKPVAVGERAVSPCDAYVVAGPLTLKRLRLSRWLVTFFWGWNMMMWTFGANMQPRTTKPLRLTEMHMVVVWTCM</sequence>
<dbReference type="Proteomes" id="UP000823561">
    <property type="component" value="Chromosome 11"/>
</dbReference>
<accession>A0AAV6GE89</accession>
<gene>
    <name evidence="1" type="ORF">AALO_G00149350</name>
</gene>
<evidence type="ECO:0000313" key="1">
    <source>
        <dbReference type="EMBL" id="KAG5273255.1"/>
    </source>
</evidence>
<dbReference type="AlphaFoldDB" id="A0AAV6GE89"/>
<organism evidence="1 2">
    <name type="scientific">Alosa alosa</name>
    <name type="common">allis shad</name>
    <dbReference type="NCBI Taxonomy" id="278164"/>
    <lineage>
        <taxon>Eukaryota</taxon>
        <taxon>Metazoa</taxon>
        <taxon>Chordata</taxon>
        <taxon>Craniata</taxon>
        <taxon>Vertebrata</taxon>
        <taxon>Euteleostomi</taxon>
        <taxon>Actinopterygii</taxon>
        <taxon>Neopterygii</taxon>
        <taxon>Teleostei</taxon>
        <taxon>Clupei</taxon>
        <taxon>Clupeiformes</taxon>
        <taxon>Clupeoidei</taxon>
        <taxon>Clupeidae</taxon>
        <taxon>Alosa</taxon>
    </lineage>
</organism>
<dbReference type="EMBL" id="JADWDJ010000011">
    <property type="protein sequence ID" value="KAG5273255.1"/>
    <property type="molecule type" value="Genomic_DNA"/>
</dbReference>
<protein>
    <submittedName>
        <fullName evidence="1">Uncharacterized protein</fullName>
    </submittedName>
</protein>
<evidence type="ECO:0000313" key="2">
    <source>
        <dbReference type="Proteomes" id="UP000823561"/>
    </source>
</evidence>
<proteinExistence type="predicted"/>
<keyword evidence="2" id="KW-1185">Reference proteome</keyword>
<name>A0AAV6GE89_9TELE</name>